<feature type="transmembrane region" description="Helical" evidence="1">
    <location>
        <begin position="39"/>
        <end position="59"/>
    </location>
</feature>
<dbReference type="InterPro" id="IPR021443">
    <property type="entry name" value="DUF3093"/>
</dbReference>
<name>A0ABW5FX79_9PSEU</name>
<dbReference type="RefSeq" id="WP_378266353.1">
    <property type="nucleotide sequence ID" value="NZ_JBHUKR010000007.1"/>
</dbReference>
<keyword evidence="1" id="KW-0812">Transmembrane</keyword>
<sequence length="145" mass="15368">MSETRYREPGASWVALLYGPAFAALGAVAELLTGAPVHVVAWVLVGLGLAAITAPWIYARRRFLTVRVTSSALWQGREEVPLSSIAEVTDVGAPAGARVLGGGWSAPRKYDELPVRLDDGSVVLAWAKDGQALRAAIEDVKGWSA</sequence>
<evidence type="ECO:0000313" key="3">
    <source>
        <dbReference type="Proteomes" id="UP001597417"/>
    </source>
</evidence>
<feature type="transmembrane region" description="Helical" evidence="1">
    <location>
        <begin position="12"/>
        <end position="33"/>
    </location>
</feature>
<accession>A0ABW5FX79</accession>
<dbReference type="Pfam" id="PF11292">
    <property type="entry name" value="DUF3093"/>
    <property type="match status" value="1"/>
</dbReference>
<dbReference type="EMBL" id="JBHUKR010000007">
    <property type="protein sequence ID" value="MFD2418417.1"/>
    <property type="molecule type" value="Genomic_DNA"/>
</dbReference>
<proteinExistence type="predicted"/>
<keyword evidence="1" id="KW-0472">Membrane</keyword>
<dbReference type="Proteomes" id="UP001597417">
    <property type="component" value="Unassembled WGS sequence"/>
</dbReference>
<protein>
    <submittedName>
        <fullName evidence="2">DUF3093 family protein</fullName>
    </submittedName>
</protein>
<evidence type="ECO:0000313" key="2">
    <source>
        <dbReference type="EMBL" id="MFD2418417.1"/>
    </source>
</evidence>
<reference evidence="3" key="1">
    <citation type="journal article" date="2019" name="Int. J. Syst. Evol. Microbiol.">
        <title>The Global Catalogue of Microorganisms (GCM) 10K type strain sequencing project: providing services to taxonomists for standard genome sequencing and annotation.</title>
        <authorList>
            <consortium name="The Broad Institute Genomics Platform"/>
            <consortium name="The Broad Institute Genome Sequencing Center for Infectious Disease"/>
            <person name="Wu L."/>
            <person name="Ma J."/>
        </authorList>
    </citation>
    <scope>NUCLEOTIDE SEQUENCE [LARGE SCALE GENOMIC DNA]</scope>
    <source>
        <strain evidence="3">CGMCC 4.7645</strain>
    </source>
</reference>
<keyword evidence="3" id="KW-1185">Reference proteome</keyword>
<gene>
    <name evidence="2" type="ORF">ACFSXZ_19010</name>
</gene>
<organism evidence="2 3">
    <name type="scientific">Amycolatopsis pigmentata</name>
    <dbReference type="NCBI Taxonomy" id="450801"/>
    <lineage>
        <taxon>Bacteria</taxon>
        <taxon>Bacillati</taxon>
        <taxon>Actinomycetota</taxon>
        <taxon>Actinomycetes</taxon>
        <taxon>Pseudonocardiales</taxon>
        <taxon>Pseudonocardiaceae</taxon>
        <taxon>Amycolatopsis</taxon>
    </lineage>
</organism>
<comment type="caution">
    <text evidence="2">The sequence shown here is derived from an EMBL/GenBank/DDBJ whole genome shotgun (WGS) entry which is preliminary data.</text>
</comment>
<keyword evidence="1" id="KW-1133">Transmembrane helix</keyword>
<evidence type="ECO:0000256" key="1">
    <source>
        <dbReference type="SAM" id="Phobius"/>
    </source>
</evidence>